<evidence type="ECO:0000313" key="1">
    <source>
        <dbReference type="EMBL" id="BBI30165.1"/>
    </source>
</evidence>
<sequence length="94" mass="10576">MNSFTTYLKSKGFTVPDNDEDYEPDIVEDYRGFEIGASCPNGGTTAVEILHDGQWYARFMEDEEGWDYSEEAFQELAHAVIDGWLPGNGDVIVC</sequence>
<dbReference type="KEGG" id="vg:80540517"/>
<dbReference type="EMBL" id="AP018495">
    <property type="protein sequence ID" value="BBI30165.1"/>
    <property type="molecule type" value="Genomic_DNA"/>
</dbReference>
<reference evidence="2" key="1">
    <citation type="journal article" date="2019" name="J. Virol.">
        <title>Medusavirus, a novel large DNA virus discovered from hot spring water.</title>
        <authorList>
            <person name="Yoshikawa G."/>
            <person name="Blanc-Mathieu R."/>
            <person name="Song C."/>
            <person name="Kayama Y."/>
            <person name="Mochizuki T."/>
            <person name="Murata K."/>
            <person name="Ogata H."/>
            <person name="Takemura M."/>
        </authorList>
    </citation>
    <scope>NUCLEOTIDE SEQUENCE [LARGE SCALE GENOMIC DNA]</scope>
</reference>
<protein>
    <submittedName>
        <fullName evidence="1">Uncharacterized protein</fullName>
    </submittedName>
</protein>
<keyword evidence="2" id="KW-1185">Reference proteome</keyword>
<accession>A0A3T1CWI6</accession>
<name>A0A3T1CWI6_9VIRU</name>
<evidence type="ECO:0000313" key="2">
    <source>
        <dbReference type="Proteomes" id="UP001161669"/>
    </source>
</evidence>
<proteinExistence type="predicted"/>
<organism evidence="1 2">
    <name type="scientific">Acanthamoeba castellanii medusavirus J1</name>
    <dbReference type="NCBI Taxonomy" id="3114988"/>
    <lineage>
        <taxon>Viruses</taxon>
        <taxon>Varidnaviria</taxon>
        <taxon>Bamfordvirae</taxon>
        <taxon>Nucleocytoviricota</taxon>
        <taxon>Megaviricetes</taxon>
        <taxon>Mamonoviridae</taxon>
        <taxon>Medusavirus</taxon>
        <taxon>Medusavirus medusae</taxon>
    </lineage>
</organism>
<dbReference type="Proteomes" id="UP001161669">
    <property type="component" value="Segment"/>
</dbReference>